<dbReference type="Proteomes" id="UP000006167">
    <property type="component" value="Chromosome"/>
</dbReference>
<dbReference type="KEGG" id="esl:O3K_04325"/>
<feature type="compositionally biased region" description="Basic and acidic residues" evidence="1">
    <location>
        <begin position="80"/>
        <end position="91"/>
    </location>
</feature>
<organism evidence="2 3">
    <name type="scientific">Escherichia coli O104:H4 (strain 2011C-3493)</name>
    <dbReference type="NCBI Taxonomy" id="1133852"/>
    <lineage>
        <taxon>Bacteria</taxon>
        <taxon>Pseudomonadati</taxon>
        <taxon>Pseudomonadota</taxon>
        <taxon>Gammaproteobacteria</taxon>
        <taxon>Enterobacterales</taxon>
        <taxon>Enterobacteriaceae</taxon>
        <taxon>Escherichia</taxon>
    </lineage>
</organism>
<gene>
    <name evidence="2" type="ordered locus">O3K_04325</name>
</gene>
<name>A0A0E0XVX5_ECO1C</name>
<dbReference type="RefSeq" id="WP_001387054.1">
    <property type="nucleotide sequence ID" value="NC_018658.1"/>
</dbReference>
<protein>
    <submittedName>
        <fullName evidence="2">Uncharacterized protein</fullName>
    </submittedName>
</protein>
<proteinExistence type="predicted"/>
<dbReference type="EMBL" id="CP003289">
    <property type="protein sequence ID" value="AFS72794.1"/>
    <property type="molecule type" value="Genomic_DNA"/>
</dbReference>
<evidence type="ECO:0000313" key="3">
    <source>
        <dbReference type="Proteomes" id="UP000006167"/>
    </source>
</evidence>
<dbReference type="HOGENOM" id="CLU_2287040_0_0_6"/>
<evidence type="ECO:0000256" key="1">
    <source>
        <dbReference type="SAM" id="MobiDB-lite"/>
    </source>
</evidence>
<feature type="region of interest" description="Disordered" evidence="1">
    <location>
        <begin position="69"/>
        <end position="107"/>
    </location>
</feature>
<reference evidence="2 3" key="1">
    <citation type="journal article" date="2012" name="PLoS ONE">
        <title>Genomic comparison of Escherichia coli O104:H4 isolates from 2009 and 2011 reveals plasmid, and prophage heterogeneity, including Shiga toxin encoding phage stx2.</title>
        <authorList>
            <consortium name="Threat Characterization Consortium"/>
            <person name="Ahmed S.A."/>
            <person name="Awosika J."/>
            <person name="Baldwin C."/>
            <person name="Bishop-Lilly K.A."/>
            <person name="Biswas B."/>
            <person name="Broomall S."/>
            <person name="Chain P.S."/>
            <person name="Chertkov O."/>
            <person name="Chokoshvili O."/>
            <person name="Coyne S."/>
            <person name="Davenport K."/>
            <person name="Detter J.C."/>
            <person name="Dorman W."/>
            <person name="Erkkila T.H."/>
            <person name="Folster J.P."/>
            <person name="Frey K.G."/>
            <person name="George M."/>
            <person name="Gleasner C."/>
            <person name="Henry M."/>
            <person name="Hill K.K."/>
            <person name="Hubbard K."/>
            <person name="Insalaco J."/>
            <person name="Johnson S."/>
            <person name="Kitzmiller A."/>
            <person name="Krepps M."/>
            <person name="Lo C.C."/>
            <person name="Luu T."/>
            <person name="McNew L.A."/>
            <person name="Minogue T."/>
            <person name="Munk C.A."/>
            <person name="Osborne B."/>
            <person name="Patel M."/>
            <person name="Reitenga K.G."/>
            <person name="Rosenzweig C.N."/>
            <person name="Shea A."/>
            <person name="Shen X."/>
            <person name="Strockbine N."/>
            <person name="Tarr C."/>
            <person name="Teshima H."/>
            <person name="van Gieson E."/>
            <person name="Verratti K."/>
            <person name="Wolcott M."/>
            <person name="Xie G."/>
            <person name="Sozhamannan S."/>
            <person name="Gibbons H.S."/>
        </authorList>
    </citation>
    <scope>NUCLEOTIDE SEQUENCE [LARGE SCALE GENOMIC DNA]</scope>
    <source>
        <strain evidence="2 3">2011C-3493</strain>
    </source>
</reference>
<feature type="compositionally biased region" description="Polar residues" evidence="1">
    <location>
        <begin position="92"/>
        <end position="107"/>
    </location>
</feature>
<evidence type="ECO:0000313" key="2">
    <source>
        <dbReference type="EMBL" id="AFS72794.1"/>
    </source>
</evidence>
<dbReference type="AlphaFoldDB" id="A0A0E0XVX5"/>
<sequence>MSNRYWMISFHKNTRNLTVRSVPKKDIAHNIELIIRPLNIPIEKFLSIEYTNVEGIPLTSRRITIMGLKLGPKPIAKSTGKPDQRRRDNKDTPGNTSGLKPSKSTGK</sequence>
<accession>A0A0E0XVX5</accession>